<comment type="caution">
    <text evidence="1">The sequence shown here is derived from an EMBL/GenBank/DDBJ whole genome shotgun (WGS) entry which is preliminary data.</text>
</comment>
<feature type="non-terminal residue" evidence="1">
    <location>
        <position position="156"/>
    </location>
</feature>
<evidence type="ECO:0000313" key="2">
    <source>
        <dbReference type="Proteomes" id="UP000469558"/>
    </source>
</evidence>
<keyword evidence="2" id="KW-1185">Reference proteome</keyword>
<dbReference type="OrthoDB" id="5237698at2759"/>
<feature type="non-terminal residue" evidence="1">
    <location>
        <position position="1"/>
    </location>
</feature>
<gene>
    <name evidence="1" type="ORF">LSUE1_G010219</name>
</gene>
<protein>
    <submittedName>
        <fullName evidence="1">Uncharacterized protein</fullName>
    </submittedName>
</protein>
<accession>A0A8T9BWE8</accession>
<dbReference type="AlphaFoldDB" id="A0A8T9BWE8"/>
<dbReference type="Proteomes" id="UP000469558">
    <property type="component" value="Unassembled WGS sequence"/>
</dbReference>
<proteinExistence type="predicted"/>
<sequence length="156" mass="15931">TALASSYTPETRANVTLTIYEWLADIAAVNYFVDHAPSSSDPSALARAAFPAAQNEATSNTILSERVKLDAKGEAASLALPAGFAIIGPAINDTIYHPENVRKNVAAVNGQRCPPPTGQGGISKEGDVQQAAATAIGIVVPTPATPTACFATATPA</sequence>
<name>A0A8T9BWE8_9HELO</name>
<dbReference type="EMBL" id="QGMK01002105">
    <property type="protein sequence ID" value="TVY60805.1"/>
    <property type="molecule type" value="Genomic_DNA"/>
</dbReference>
<reference evidence="1 2" key="1">
    <citation type="submission" date="2018-05" db="EMBL/GenBank/DDBJ databases">
        <title>Genome sequencing and assembly of the regulated plant pathogen Lachnellula willkommii and related sister species for the development of diagnostic species identification markers.</title>
        <authorList>
            <person name="Giroux E."/>
            <person name="Bilodeau G."/>
        </authorList>
    </citation>
    <scope>NUCLEOTIDE SEQUENCE [LARGE SCALE GENOMIC DNA]</scope>
    <source>
        <strain evidence="1 2">CBS 268.59</strain>
    </source>
</reference>
<organism evidence="1 2">
    <name type="scientific">Lachnellula suecica</name>
    <dbReference type="NCBI Taxonomy" id="602035"/>
    <lineage>
        <taxon>Eukaryota</taxon>
        <taxon>Fungi</taxon>
        <taxon>Dikarya</taxon>
        <taxon>Ascomycota</taxon>
        <taxon>Pezizomycotina</taxon>
        <taxon>Leotiomycetes</taxon>
        <taxon>Helotiales</taxon>
        <taxon>Lachnaceae</taxon>
        <taxon>Lachnellula</taxon>
    </lineage>
</organism>
<evidence type="ECO:0000313" key="1">
    <source>
        <dbReference type="EMBL" id="TVY60805.1"/>
    </source>
</evidence>